<feature type="transmembrane region" description="Helical" evidence="10">
    <location>
        <begin position="43"/>
        <end position="62"/>
    </location>
</feature>
<evidence type="ECO:0000256" key="5">
    <source>
        <dbReference type="ARBA" id="ARBA00022725"/>
    </source>
</evidence>
<dbReference type="AlphaFoldDB" id="A0A2A3ETA2"/>
<keyword evidence="5" id="KW-0552">Olfaction</keyword>
<dbReference type="GO" id="GO:0005886">
    <property type="term" value="C:plasma membrane"/>
    <property type="evidence" value="ECO:0007669"/>
    <property type="project" value="UniProtKB-SubCell"/>
</dbReference>
<keyword evidence="4 10" id="KW-0812">Transmembrane</keyword>
<reference evidence="11 12" key="1">
    <citation type="submission" date="2014-07" db="EMBL/GenBank/DDBJ databases">
        <title>Genomic and transcriptomic analysis on Apis cerana provide comprehensive insights into honey bee biology.</title>
        <authorList>
            <person name="Diao Q."/>
            <person name="Sun L."/>
            <person name="Zheng H."/>
            <person name="Zheng H."/>
            <person name="Xu S."/>
            <person name="Wang S."/>
            <person name="Zeng Z."/>
            <person name="Hu F."/>
            <person name="Su S."/>
            <person name="Wu J."/>
        </authorList>
    </citation>
    <scope>NUCLEOTIDE SEQUENCE [LARGE SCALE GENOMIC DNA]</scope>
    <source>
        <tissue evidence="11">Pupae without intestine</tissue>
    </source>
</reference>
<evidence type="ECO:0000313" key="12">
    <source>
        <dbReference type="Proteomes" id="UP000242457"/>
    </source>
</evidence>
<dbReference type="Proteomes" id="UP000242457">
    <property type="component" value="Unassembled WGS sequence"/>
</dbReference>
<keyword evidence="12" id="KW-1185">Reference proteome</keyword>
<evidence type="ECO:0000256" key="10">
    <source>
        <dbReference type="SAM" id="Phobius"/>
    </source>
</evidence>
<evidence type="ECO:0000256" key="8">
    <source>
        <dbReference type="ARBA" id="ARBA00023170"/>
    </source>
</evidence>
<dbReference type="EMBL" id="KZ288185">
    <property type="protein sequence ID" value="PBC34927.1"/>
    <property type="molecule type" value="Genomic_DNA"/>
</dbReference>
<protein>
    <submittedName>
        <fullName evidence="11">Odorant receptor</fullName>
    </submittedName>
</protein>
<dbReference type="GO" id="GO:0007165">
    <property type="term" value="P:signal transduction"/>
    <property type="evidence" value="ECO:0007669"/>
    <property type="project" value="UniProtKB-KW"/>
</dbReference>
<feature type="transmembrane region" description="Helical" evidence="10">
    <location>
        <begin position="239"/>
        <end position="261"/>
    </location>
</feature>
<keyword evidence="9" id="KW-0807">Transducer</keyword>
<evidence type="ECO:0000256" key="3">
    <source>
        <dbReference type="ARBA" id="ARBA00022606"/>
    </source>
</evidence>
<evidence type="ECO:0000256" key="6">
    <source>
        <dbReference type="ARBA" id="ARBA00022989"/>
    </source>
</evidence>
<dbReference type="OrthoDB" id="8185860at2759"/>
<gene>
    <name evidence="11" type="ORF">APICC_09654</name>
</gene>
<dbReference type="GO" id="GO:0004984">
    <property type="term" value="F:olfactory receptor activity"/>
    <property type="evidence" value="ECO:0007669"/>
    <property type="project" value="InterPro"/>
</dbReference>
<keyword evidence="2" id="KW-1003">Cell membrane</keyword>
<dbReference type="PANTHER" id="PTHR21137">
    <property type="entry name" value="ODORANT RECEPTOR"/>
    <property type="match status" value="1"/>
</dbReference>
<comment type="subcellular location">
    <subcellularLocation>
        <location evidence="1">Cell membrane</location>
        <topology evidence="1">Multi-pass membrane protein</topology>
    </subcellularLocation>
</comment>
<feature type="transmembrane region" description="Helical" evidence="10">
    <location>
        <begin position="101"/>
        <end position="124"/>
    </location>
</feature>
<keyword evidence="6 10" id="KW-1133">Transmembrane helix</keyword>
<accession>A0A2A3ETA2</accession>
<feature type="transmembrane region" description="Helical" evidence="10">
    <location>
        <begin position="9"/>
        <end position="31"/>
    </location>
</feature>
<dbReference type="Pfam" id="PF02949">
    <property type="entry name" value="7tm_6"/>
    <property type="match status" value="1"/>
</dbReference>
<evidence type="ECO:0000256" key="2">
    <source>
        <dbReference type="ARBA" id="ARBA00022475"/>
    </source>
</evidence>
<keyword evidence="3" id="KW-0716">Sensory transduction</keyword>
<dbReference type="PANTHER" id="PTHR21137:SF35">
    <property type="entry name" value="ODORANT RECEPTOR 19A-RELATED"/>
    <property type="match status" value="1"/>
</dbReference>
<dbReference type="STRING" id="94128.A0A2A3ETA2"/>
<evidence type="ECO:0000256" key="7">
    <source>
        <dbReference type="ARBA" id="ARBA00023136"/>
    </source>
</evidence>
<dbReference type="GO" id="GO:0005549">
    <property type="term" value="F:odorant binding"/>
    <property type="evidence" value="ECO:0007669"/>
    <property type="project" value="InterPro"/>
</dbReference>
<evidence type="ECO:0000256" key="4">
    <source>
        <dbReference type="ARBA" id="ARBA00022692"/>
    </source>
</evidence>
<name>A0A2A3ETA2_APICC</name>
<evidence type="ECO:0000256" key="1">
    <source>
        <dbReference type="ARBA" id="ARBA00004651"/>
    </source>
</evidence>
<proteinExistence type="predicted"/>
<organism evidence="11 12">
    <name type="scientific">Apis cerana cerana</name>
    <name type="common">Oriental honeybee</name>
    <dbReference type="NCBI Taxonomy" id="94128"/>
    <lineage>
        <taxon>Eukaryota</taxon>
        <taxon>Metazoa</taxon>
        <taxon>Ecdysozoa</taxon>
        <taxon>Arthropoda</taxon>
        <taxon>Hexapoda</taxon>
        <taxon>Insecta</taxon>
        <taxon>Pterygota</taxon>
        <taxon>Neoptera</taxon>
        <taxon>Endopterygota</taxon>
        <taxon>Hymenoptera</taxon>
        <taxon>Apocrita</taxon>
        <taxon>Aculeata</taxon>
        <taxon>Apoidea</taxon>
        <taxon>Anthophila</taxon>
        <taxon>Apidae</taxon>
        <taxon>Apis</taxon>
    </lineage>
</organism>
<evidence type="ECO:0000256" key="9">
    <source>
        <dbReference type="ARBA" id="ARBA00023224"/>
    </source>
</evidence>
<evidence type="ECO:0000313" key="11">
    <source>
        <dbReference type="EMBL" id="PBC34927.1"/>
    </source>
</evidence>
<keyword evidence="7 10" id="KW-0472">Membrane</keyword>
<sequence length="324" mass="36604">MKTTSNKDFAYAMTPLKFLSWPLLMLAILQVELYLDRSNAENNLDALVLINGGILAVAKVIFRVRSTGLVSNFISAVKDYNESNDEENRVIMRRHAYMGRVACLSLISCSYVCSTLFITVPMLAGDEIEVINVTEESVKYPIPSKNALEIINMPDNLYFMVFIVEYMMLLFTSIGNLGSDSVFFGIIFHLCGQVEILKREYSKMFNKNEKITEHFILLIKRHIYLLNLSKILNETISSILVIQLFSSCVLICTTGFQFILALSIGNIVLTIKILIIMCVLLIQLFAYSYVGEYLKTQTESVGNSVYFCTCSTSSSLNSWKNLCC</sequence>
<feature type="transmembrane region" description="Helical" evidence="10">
    <location>
        <begin position="267"/>
        <end position="290"/>
    </location>
</feature>
<keyword evidence="8 11" id="KW-0675">Receptor</keyword>
<feature type="transmembrane region" description="Helical" evidence="10">
    <location>
        <begin position="157"/>
        <end position="177"/>
    </location>
</feature>
<dbReference type="InterPro" id="IPR004117">
    <property type="entry name" value="7tm6_olfct_rcpt"/>
</dbReference>